<dbReference type="GO" id="GO:0008233">
    <property type="term" value="F:peptidase activity"/>
    <property type="evidence" value="ECO:0007669"/>
    <property type="project" value="UniProtKB-KW"/>
</dbReference>
<keyword evidence="4 8" id="KW-0378">Hydrolase</keyword>
<evidence type="ECO:0000256" key="7">
    <source>
        <dbReference type="ARBA" id="ARBA00023239"/>
    </source>
</evidence>
<dbReference type="GO" id="GO:0016829">
    <property type="term" value="F:lyase activity"/>
    <property type="evidence" value="ECO:0007669"/>
    <property type="project" value="UniProtKB-KW"/>
</dbReference>
<evidence type="ECO:0000256" key="4">
    <source>
        <dbReference type="ARBA" id="ARBA00022801"/>
    </source>
</evidence>
<dbReference type="EMBL" id="VRKQ01000010">
    <property type="protein sequence ID" value="TXG37027.1"/>
    <property type="molecule type" value="Genomic_DNA"/>
</dbReference>
<dbReference type="Gene3D" id="3.90.1680.10">
    <property type="entry name" value="SOS response associated peptidase-like"/>
    <property type="match status" value="1"/>
</dbReference>
<dbReference type="GO" id="GO:0106300">
    <property type="term" value="P:protein-DNA covalent cross-linking repair"/>
    <property type="evidence" value="ECO:0007669"/>
    <property type="project" value="InterPro"/>
</dbReference>
<evidence type="ECO:0000256" key="5">
    <source>
        <dbReference type="ARBA" id="ARBA00023124"/>
    </source>
</evidence>
<evidence type="ECO:0000313" key="9">
    <source>
        <dbReference type="EMBL" id="TXG37027.1"/>
    </source>
</evidence>
<dbReference type="PANTHER" id="PTHR13604:SF0">
    <property type="entry name" value="ABASIC SITE PROCESSING PROTEIN HMCES"/>
    <property type="match status" value="1"/>
</dbReference>
<dbReference type="PANTHER" id="PTHR13604">
    <property type="entry name" value="DC12-RELATED"/>
    <property type="match status" value="1"/>
</dbReference>
<dbReference type="InterPro" id="IPR036590">
    <property type="entry name" value="SRAP-like"/>
</dbReference>
<comment type="similarity">
    <text evidence="1 8">Belongs to the SOS response-associated peptidase family.</text>
</comment>
<accession>A0A5C7GHG3</accession>
<keyword evidence="7" id="KW-0456">Lyase</keyword>
<protein>
    <recommendedName>
        <fullName evidence="8">Abasic site processing protein</fullName>
        <ecNumber evidence="8">3.4.-.-</ecNumber>
    </recommendedName>
</protein>
<dbReference type="SUPFAM" id="SSF143081">
    <property type="entry name" value="BB1717-like"/>
    <property type="match status" value="1"/>
</dbReference>
<keyword evidence="10" id="KW-1185">Reference proteome</keyword>
<dbReference type="RefSeq" id="WP_147768148.1">
    <property type="nucleotide sequence ID" value="NZ_VRKQ01000010.1"/>
</dbReference>
<comment type="caution">
    <text evidence="9">The sequence shown here is derived from an EMBL/GenBank/DDBJ whole genome shotgun (WGS) entry which is preliminary data.</text>
</comment>
<dbReference type="OrthoDB" id="9782620at2"/>
<evidence type="ECO:0000256" key="3">
    <source>
        <dbReference type="ARBA" id="ARBA00022763"/>
    </source>
</evidence>
<sequence>MCYSTTLRKQRKEVEKRLYQEINTEFEIDFEYTPYFHLNGFSHGNVYIIKMDEPDRIHPAAWGLVPDWGVHNPEVFWKKSNTLNARAESLFEKPSFKNSANDKRCLILSDGFYEPHHVGGVSIPHFCYQPSKEYPEGDLFLFAGLYNELDNDLLSATIITVEANDFFAEVHNKKKRMPLVLAYDLYEDWLDNGLNQSQLNELMAYGFTNRDFKAHPINRDLYYKKNVNTNIPEIIKPIDYPELNTLF</sequence>
<evidence type="ECO:0000256" key="2">
    <source>
        <dbReference type="ARBA" id="ARBA00022670"/>
    </source>
</evidence>
<proteinExistence type="inferred from homology"/>
<keyword evidence="2 8" id="KW-0645">Protease</keyword>
<evidence type="ECO:0000256" key="6">
    <source>
        <dbReference type="ARBA" id="ARBA00023125"/>
    </source>
</evidence>
<organism evidence="9 10">
    <name type="scientific">Seonamhaeicola maritimus</name>
    <dbReference type="NCBI Taxonomy" id="2591822"/>
    <lineage>
        <taxon>Bacteria</taxon>
        <taxon>Pseudomonadati</taxon>
        <taxon>Bacteroidota</taxon>
        <taxon>Flavobacteriia</taxon>
        <taxon>Flavobacteriales</taxon>
        <taxon>Flavobacteriaceae</taxon>
    </lineage>
</organism>
<keyword evidence="3" id="KW-0227">DNA damage</keyword>
<dbReference type="EC" id="3.4.-.-" evidence="8"/>
<evidence type="ECO:0000256" key="8">
    <source>
        <dbReference type="RuleBase" id="RU364100"/>
    </source>
</evidence>
<keyword evidence="6" id="KW-0238">DNA-binding</keyword>
<evidence type="ECO:0000313" key="10">
    <source>
        <dbReference type="Proteomes" id="UP000321080"/>
    </source>
</evidence>
<reference evidence="9 10" key="1">
    <citation type="submission" date="2019-08" db="EMBL/GenBank/DDBJ databases">
        <title>Seonamhaeicola sediminis sp. nov., isolated from marine sediment.</title>
        <authorList>
            <person name="Cao W.R."/>
        </authorList>
    </citation>
    <scope>NUCLEOTIDE SEQUENCE [LARGE SCALE GENOMIC DNA]</scope>
    <source>
        <strain evidence="9 10">1505</strain>
    </source>
</reference>
<dbReference type="GO" id="GO:0003697">
    <property type="term" value="F:single-stranded DNA binding"/>
    <property type="evidence" value="ECO:0007669"/>
    <property type="project" value="InterPro"/>
</dbReference>
<dbReference type="AlphaFoldDB" id="A0A5C7GHG3"/>
<name>A0A5C7GHG3_9FLAO</name>
<evidence type="ECO:0000256" key="1">
    <source>
        <dbReference type="ARBA" id="ARBA00008136"/>
    </source>
</evidence>
<dbReference type="Proteomes" id="UP000321080">
    <property type="component" value="Unassembled WGS sequence"/>
</dbReference>
<dbReference type="GO" id="GO:0006508">
    <property type="term" value="P:proteolysis"/>
    <property type="evidence" value="ECO:0007669"/>
    <property type="project" value="UniProtKB-KW"/>
</dbReference>
<gene>
    <name evidence="9" type="ORF">FUA22_10695</name>
</gene>
<dbReference type="InterPro" id="IPR003738">
    <property type="entry name" value="SRAP"/>
</dbReference>
<dbReference type="Pfam" id="PF02586">
    <property type="entry name" value="SRAP"/>
    <property type="match status" value="1"/>
</dbReference>
<keyword evidence="5" id="KW-0190">Covalent protein-DNA linkage</keyword>